<organism evidence="5 6">
    <name type="scientific">Cyclotella cryptica</name>
    <dbReference type="NCBI Taxonomy" id="29204"/>
    <lineage>
        <taxon>Eukaryota</taxon>
        <taxon>Sar</taxon>
        <taxon>Stramenopiles</taxon>
        <taxon>Ochrophyta</taxon>
        <taxon>Bacillariophyta</taxon>
        <taxon>Coscinodiscophyceae</taxon>
        <taxon>Thalassiosirophycidae</taxon>
        <taxon>Stephanodiscales</taxon>
        <taxon>Stephanodiscaceae</taxon>
        <taxon>Cyclotella</taxon>
    </lineage>
</organism>
<evidence type="ECO:0000256" key="2">
    <source>
        <dbReference type="ARBA" id="ARBA00022964"/>
    </source>
</evidence>
<reference evidence="5 6" key="1">
    <citation type="journal article" date="2020" name="G3 (Bethesda)">
        <title>Improved Reference Genome for Cyclotella cryptica CCMP332, a Model for Cell Wall Morphogenesis, Salinity Adaptation, and Lipid Production in Diatoms (Bacillariophyta).</title>
        <authorList>
            <person name="Roberts W.R."/>
            <person name="Downey K.M."/>
            <person name="Ruck E.C."/>
            <person name="Traller J.C."/>
            <person name="Alverson A.J."/>
        </authorList>
    </citation>
    <scope>NUCLEOTIDE SEQUENCE [LARGE SCALE GENOMIC DNA]</scope>
    <source>
        <strain evidence="5 6">CCMP332</strain>
    </source>
</reference>
<dbReference type="InterPro" id="IPR051821">
    <property type="entry name" value="Asp/Asn_beta-hydroxylase"/>
</dbReference>
<evidence type="ECO:0000256" key="1">
    <source>
        <dbReference type="ARBA" id="ARBA00007730"/>
    </source>
</evidence>
<evidence type="ECO:0000259" key="4">
    <source>
        <dbReference type="Pfam" id="PF05118"/>
    </source>
</evidence>
<dbReference type="PANTHER" id="PTHR46332:SF5">
    <property type="entry name" value="ASPARTATE BETA-HYDROXYLASE DOMAIN CONTAINING 2"/>
    <property type="match status" value="1"/>
</dbReference>
<keyword evidence="3" id="KW-0560">Oxidoreductase</keyword>
<keyword evidence="6" id="KW-1185">Reference proteome</keyword>
<dbReference type="AlphaFoldDB" id="A0ABD3QWC2"/>
<evidence type="ECO:0000313" key="5">
    <source>
        <dbReference type="EMBL" id="KAL3804508.1"/>
    </source>
</evidence>
<evidence type="ECO:0000313" key="6">
    <source>
        <dbReference type="Proteomes" id="UP001516023"/>
    </source>
</evidence>
<dbReference type="InterPro" id="IPR007803">
    <property type="entry name" value="Asp/Arg/Pro-Hydrxlase"/>
</dbReference>
<dbReference type="Gene3D" id="2.60.120.330">
    <property type="entry name" value="B-lactam Antibiotic, Isopenicillin N Synthase, Chain"/>
    <property type="match status" value="1"/>
</dbReference>
<dbReference type="Proteomes" id="UP001516023">
    <property type="component" value="Unassembled WGS sequence"/>
</dbReference>
<feature type="domain" description="Aspartyl/asparaginy/proline hydroxylase" evidence="4">
    <location>
        <begin position="247"/>
        <end position="373"/>
    </location>
</feature>
<keyword evidence="2" id="KW-0223">Dioxygenase</keyword>
<comment type="caution">
    <text evidence="5">The sequence shown here is derived from an EMBL/GenBank/DDBJ whole genome shotgun (WGS) entry which is preliminary data.</text>
</comment>
<accession>A0ABD3QWC2</accession>
<gene>
    <name evidence="5" type="ORF">HJC23_002547</name>
</gene>
<proteinExistence type="inferred from homology"/>
<dbReference type="GO" id="GO:0051213">
    <property type="term" value="F:dioxygenase activity"/>
    <property type="evidence" value="ECO:0007669"/>
    <property type="project" value="UniProtKB-KW"/>
</dbReference>
<evidence type="ECO:0000256" key="3">
    <source>
        <dbReference type="ARBA" id="ARBA00023002"/>
    </source>
</evidence>
<dbReference type="EMBL" id="JABMIG020000007">
    <property type="protein sequence ID" value="KAL3804508.1"/>
    <property type="molecule type" value="Genomic_DNA"/>
</dbReference>
<comment type="similarity">
    <text evidence="1">Belongs to the aspartyl/asparaginyl beta-hydroxylase family.</text>
</comment>
<dbReference type="Pfam" id="PF05118">
    <property type="entry name" value="Asp_Arg_Hydrox"/>
    <property type="match status" value="1"/>
</dbReference>
<protein>
    <recommendedName>
        <fullName evidence="4">Aspartyl/asparaginy/proline hydroxylase domain-containing protein</fullName>
    </recommendedName>
</protein>
<name>A0ABD3QWC2_9STRA</name>
<dbReference type="InterPro" id="IPR027443">
    <property type="entry name" value="IPNS-like_sf"/>
</dbReference>
<sequence length="374" mass="43053">MIEQDLKIIDLTKIQNLRRLRQDVAAYPCFDTPGKVFHLLRSVLKCPSGLHCASPWYHSSSQNTHCRGDKAFALLVKSPLFSSDEFKIDFWDELEERELSELVNFRTGDAAPSYFLYSISPLANRTRDEYSYYSKRDGIFDKSQFSELFQSDVLSGTKLLVFRHLPPRDVLTIDEPEHTDCACSPQTLTNMFYPGCMWERFVDVTSKVESDDLERPLEKAIKHRMISPPYLSLEQEYPGLLDPILNNLKLIREEVARIPQWTAWPERNHYSSSTNDENNLYAAWTVFPLCHTFPADDVRHRKFIEKTCSFVPLTTSLLKGIGSPLRTALFSRLDKRTTLGTHTGWSDLANHVLRLHVPLFVPTGDLCGTWVDGW</sequence>
<dbReference type="PANTHER" id="PTHR46332">
    <property type="entry name" value="ASPARTATE BETA-HYDROXYLASE DOMAIN-CONTAINING PROTEIN 2"/>
    <property type="match status" value="1"/>
</dbReference>